<protein>
    <recommendedName>
        <fullName evidence="4">tRNA nuclease CdiA C-terminal domain-containing protein</fullName>
    </recommendedName>
</protein>
<evidence type="ECO:0000256" key="1">
    <source>
        <dbReference type="SAM" id="MobiDB-lite"/>
    </source>
</evidence>
<feature type="region of interest" description="Disordered" evidence="1">
    <location>
        <begin position="1"/>
        <end position="25"/>
    </location>
</feature>
<keyword evidence="3" id="KW-1185">Reference proteome</keyword>
<gene>
    <name evidence="2" type="ORF">GCM10009111_34820</name>
</gene>
<evidence type="ECO:0000313" key="3">
    <source>
        <dbReference type="Proteomes" id="UP001500021"/>
    </source>
</evidence>
<dbReference type="EMBL" id="BAAAFA010000019">
    <property type="protein sequence ID" value="GAA0824221.1"/>
    <property type="molecule type" value="Genomic_DNA"/>
</dbReference>
<sequence>MTEKGYTPVGKPGSDYKPGETGIDGIYLHPNPPPDYVITEAKYNTAQLGKMKDGTKQMSNKWINDERLKKAGISKKERFKILKALRKNDGSVEKLLIRNKLDGSLVVKTLDKGGKIIAKSKGF</sequence>
<accession>A0ABN1LBE5</accession>
<evidence type="ECO:0008006" key="4">
    <source>
        <dbReference type="Google" id="ProtNLM"/>
    </source>
</evidence>
<organism evidence="2 3">
    <name type="scientific">Colwellia asteriadis</name>
    <dbReference type="NCBI Taxonomy" id="517723"/>
    <lineage>
        <taxon>Bacteria</taxon>
        <taxon>Pseudomonadati</taxon>
        <taxon>Pseudomonadota</taxon>
        <taxon>Gammaproteobacteria</taxon>
        <taxon>Alteromonadales</taxon>
        <taxon>Colwelliaceae</taxon>
        <taxon>Colwellia</taxon>
    </lineage>
</organism>
<dbReference type="RefSeq" id="WP_343819109.1">
    <property type="nucleotide sequence ID" value="NZ_BAAAFA010000019.1"/>
</dbReference>
<comment type="caution">
    <text evidence="2">The sequence shown here is derived from an EMBL/GenBank/DDBJ whole genome shotgun (WGS) entry which is preliminary data.</text>
</comment>
<reference evidence="2 3" key="1">
    <citation type="journal article" date="2019" name="Int. J. Syst. Evol. Microbiol.">
        <title>The Global Catalogue of Microorganisms (GCM) 10K type strain sequencing project: providing services to taxonomists for standard genome sequencing and annotation.</title>
        <authorList>
            <consortium name="The Broad Institute Genomics Platform"/>
            <consortium name="The Broad Institute Genome Sequencing Center for Infectious Disease"/>
            <person name="Wu L."/>
            <person name="Ma J."/>
        </authorList>
    </citation>
    <scope>NUCLEOTIDE SEQUENCE [LARGE SCALE GENOMIC DNA]</scope>
    <source>
        <strain evidence="2 3">JCM 15608</strain>
    </source>
</reference>
<evidence type="ECO:0000313" key="2">
    <source>
        <dbReference type="EMBL" id="GAA0824221.1"/>
    </source>
</evidence>
<proteinExistence type="predicted"/>
<dbReference type="Proteomes" id="UP001500021">
    <property type="component" value="Unassembled WGS sequence"/>
</dbReference>
<name>A0ABN1LBE5_9GAMM</name>